<evidence type="ECO:0000313" key="3">
    <source>
        <dbReference type="EMBL" id="GGK62724.1"/>
    </source>
</evidence>
<feature type="transmembrane region" description="Helical" evidence="2">
    <location>
        <begin position="136"/>
        <end position="157"/>
    </location>
</feature>
<name>A0A917QPY4_9ACTN</name>
<protein>
    <submittedName>
        <fullName evidence="3">Membrane protein</fullName>
    </submittedName>
</protein>
<accession>A0A917QPY4</accession>
<keyword evidence="2" id="KW-0472">Membrane</keyword>
<feature type="transmembrane region" description="Helical" evidence="2">
    <location>
        <begin position="184"/>
        <end position="202"/>
    </location>
</feature>
<dbReference type="AlphaFoldDB" id="A0A917QPY4"/>
<sequence length="254" mass="26907">MSPSANMTLSDTPGRASSPTNPEEMITVNTTPRQESTTDMQTNSRPGQPKQKQKSALEQAGGSKALVYSALPVLAFVVANNARGLKTAIIASAAVALGIAAERLKRKESIMPAIGGVFGVAITAGISWYTGSAKDYFLIGIWASLAGAVLFLASVLARWPLAGVIWNSATGKGNVWRADKLSRFYYDIATLVLAFIFGSRFAVQGYLYEADKVDELGVAKIVMGYPLLGIGLLVVAWAARLSNKRLKAVGLLPA</sequence>
<feature type="compositionally biased region" description="Polar residues" evidence="1">
    <location>
        <begin position="1"/>
        <end position="46"/>
    </location>
</feature>
<keyword evidence="2" id="KW-1133">Transmembrane helix</keyword>
<comment type="caution">
    <text evidence="3">The sequence shown here is derived from an EMBL/GenBank/DDBJ whole genome shotgun (WGS) entry which is preliminary data.</text>
</comment>
<keyword evidence="2" id="KW-0812">Transmembrane</keyword>
<dbReference type="Pfam" id="PF11361">
    <property type="entry name" value="DUF3159"/>
    <property type="match status" value="1"/>
</dbReference>
<dbReference type="InterPro" id="IPR016566">
    <property type="entry name" value="UCP010219"/>
</dbReference>
<evidence type="ECO:0000256" key="1">
    <source>
        <dbReference type="SAM" id="MobiDB-lite"/>
    </source>
</evidence>
<evidence type="ECO:0000256" key="2">
    <source>
        <dbReference type="SAM" id="Phobius"/>
    </source>
</evidence>
<evidence type="ECO:0000313" key="4">
    <source>
        <dbReference type="Proteomes" id="UP000637788"/>
    </source>
</evidence>
<organism evidence="3 4">
    <name type="scientific">Streptomyces flaveus</name>
    <dbReference type="NCBI Taxonomy" id="66370"/>
    <lineage>
        <taxon>Bacteria</taxon>
        <taxon>Bacillati</taxon>
        <taxon>Actinomycetota</taxon>
        <taxon>Actinomycetes</taxon>
        <taxon>Kitasatosporales</taxon>
        <taxon>Streptomycetaceae</taxon>
        <taxon>Streptomyces</taxon>
        <taxon>Streptomyces aurantiacus group</taxon>
    </lineage>
</organism>
<reference evidence="3" key="1">
    <citation type="journal article" date="2014" name="Int. J. Syst. Evol. Microbiol.">
        <title>Complete genome sequence of Corynebacterium casei LMG S-19264T (=DSM 44701T), isolated from a smear-ripened cheese.</title>
        <authorList>
            <consortium name="US DOE Joint Genome Institute (JGI-PGF)"/>
            <person name="Walter F."/>
            <person name="Albersmeier A."/>
            <person name="Kalinowski J."/>
            <person name="Ruckert C."/>
        </authorList>
    </citation>
    <scope>NUCLEOTIDE SEQUENCE</scope>
    <source>
        <strain evidence="3">JCM 3035</strain>
    </source>
</reference>
<proteinExistence type="predicted"/>
<feature type="transmembrane region" description="Helical" evidence="2">
    <location>
        <begin position="113"/>
        <end position="130"/>
    </location>
</feature>
<dbReference type="EMBL" id="BMPQ01000005">
    <property type="protein sequence ID" value="GGK62724.1"/>
    <property type="molecule type" value="Genomic_DNA"/>
</dbReference>
<feature type="transmembrane region" description="Helical" evidence="2">
    <location>
        <begin position="222"/>
        <end position="239"/>
    </location>
</feature>
<dbReference type="Proteomes" id="UP000637788">
    <property type="component" value="Unassembled WGS sequence"/>
</dbReference>
<reference evidence="3" key="2">
    <citation type="submission" date="2020-09" db="EMBL/GenBank/DDBJ databases">
        <authorList>
            <person name="Sun Q."/>
            <person name="Ohkuma M."/>
        </authorList>
    </citation>
    <scope>NUCLEOTIDE SEQUENCE</scope>
    <source>
        <strain evidence="3">JCM 3035</strain>
    </source>
</reference>
<keyword evidence="4" id="KW-1185">Reference proteome</keyword>
<feature type="region of interest" description="Disordered" evidence="1">
    <location>
        <begin position="1"/>
        <end position="56"/>
    </location>
</feature>
<gene>
    <name evidence="3" type="ORF">GCM10010094_24320</name>
</gene>